<accession>A0A3P6Q435</accession>
<dbReference type="SUPFAM" id="SSF48371">
    <property type="entry name" value="ARM repeat"/>
    <property type="match status" value="1"/>
</dbReference>
<feature type="domain" description="RNA polymerase II assembly factor Rtp1 C-terminal" evidence="2">
    <location>
        <begin position="27"/>
        <end position="143"/>
    </location>
</feature>
<organism evidence="3 4">
    <name type="scientific">Cylicostephanus goldi</name>
    <name type="common">Nematode worm</name>
    <dbReference type="NCBI Taxonomy" id="71465"/>
    <lineage>
        <taxon>Eukaryota</taxon>
        <taxon>Metazoa</taxon>
        <taxon>Ecdysozoa</taxon>
        <taxon>Nematoda</taxon>
        <taxon>Chromadorea</taxon>
        <taxon>Rhabditida</taxon>
        <taxon>Rhabditina</taxon>
        <taxon>Rhabditomorpha</taxon>
        <taxon>Strongyloidea</taxon>
        <taxon>Strongylidae</taxon>
        <taxon>Cylicostephanus</taxon>
    </lineage>
</organism>
<dbReference type="Gene3D" id="1.25.10.10">
    <property type="entry name" value="Leucine-rich Repeat Variant"/>
    <property type="match status" value="1"/>
</dbReference>
<sequence>MIECFRESAVDVVESIRERIALDSPVDRGGALLDVGRLIRSRSPTILLQLEEWLFEAMKEALFDHDSYVYLAAINALAEASCYSSNSFYVFCCADAPLFKMFQAEPNQEPETANGEEPVSTEVVVRSRLCEAIGKVFKELGEMGPVWMDECAGDFLACFAEDDEILRASSVQSLAELILACRGKNIEKYLNEILLLVEKALTSESSALVRRAAVNLLRQIIRSCDTMIFEVVGSRLRDLHRQLLHLWRFDSDHVVRLHAELALEEMKMSIKNIVMEETSSIRTIKF</sequence>
<dbReference type="PANTHER" id="PTHR20959">
    <property type="entry name" value="TRANSPORT AND GOLGI ORGANIZATION PROTEIN 6 FAMILY MEMBER"/>
    <property type="match status" value="1"/>
</dbReference>
<protein>
    <recommendedName>
        <fullName evidence="2">RNA polymerase II assembly factor Rtp1 C-terminal domain-containing protein</fullName>
    </recommendedName>
</protein>
<dbReference type="InterPro" id="IPR016024">
    <property type="entry name" value="ARM-type_fold"/>
</dbReference>
<dbReference type="AlphaFoldDB" id="A0A3P6Q435"/>
<evidence type="ECO:0000256" key="1">
    <source>
        <dbReference type="ARBA" id="ARBA00005724"/>
    </source>
</evidence>
<evidence type="ECO:0000313" key="4">
    <source>
        <dbReference type="Proteomes" id="UP000271889"/>
    </source>
</evidence>
<comment type="similarity">
    <text evidence="1">Belongs to the Tango6 family.</text>
</comment>
<evidence type="ECO:0000313" key="3">
    <source>
        <dbReference type="EMBL" id="VDK43229.1"/>
    </source>
</evidence>
<name>A0A3P6Q435_CYLGO</name>
<dbReference type="InterPro" id="IPR019451">
    <property type="entry name" value="Rtp1_C1"/>
</dbReference>
<keyword evidence="4" id="KW-1185">Reference proteome</keyword>
<dbReference type="Pfam" id="PF10363">
    <property type="entry name" value="RTP1_C1"/>
    <property type="match status" value="1"/>
</dbReference>
<proteinExistence type="inferred from homology"/>
<dbReference type="OrthoDB" id="39591at2759"/>
<gene>
    <name evidence="3" type="ORF">CGOC_LOCUS140</name>
</gene>
<dbReference type="EMBL" id="UYRV01000161">
    <property type="protein sequence ID" value="VDK43229.1"/>
    <property type="molecule type" value="Genomic_DNA"/>
</dbReference>
<evidence type="ECO:0000259" key="2">
    <source>
        <dbReference type="Pfam" id="PF10363"/>
    </source>
</evidence>
<dbReference type="InterPro" id="IPR011989">
    <property type="entry name" value="ARM-like"/>
</dbReference>
<reference evidence="3 4" key="1">
    <citation type="submission" date="2018-11" db="EMBL/GenBank/DDBJ databases">
        <authorList>
            <consortium name="Pathogen Informatics"/>
        </authorList>
    </citation>
    <scope>NUCLEOTIDE SEQUENCE [LARGE SCALE GENOMIC DNA]</scope>
</reference>
<dbReference type="InterPro" id="IPR039600">
    <property type="entry name" value="TANGO6/Rtp1"/>
</dbReference>
<dbReference type="GO" id="GO:0009306">
    <property type="term" value="P:protein secretion"/>
    <property type="evidence" value="ECO:0007669"/>
    <property type="project" value="TreeGrafter"/>
</dbReference>
<dbReference type="Proteomes" id="UP000271889">
    <property type="component" value="Unassembled WGS sequence"/>
</dbReference>
<dbReference type="PANTHER" id="PTHR20959:SF1">
    <property type="entry name" value="TRANSPORT AND GOLGI ORGANIZATION PROTEIN 6 HOMOLOG"/>
    <property type="match status" value="1"/>
</dbReference>